<name>A0A1X7T3H2_AMPQE</name>
<proteinExistence type="predicted"/>
<dbReference type="EnsemblMetazoa" id="Aqu2.1.09036_001">
    <property type="protein sequence ID" value="Aqu2.1.09036_001"/>
    <property type="gene ID" value="Aqu2.1.09036"/>
</dbReference>
<dbReference type="AlphaFoldDB" id="A0A1X7T3H2"/>
<sequence length="89" mass="9977">MAAPTKHSETALCVVCNILWLRENSCLGRINLIGSHSRLLAVTLETVATGVKDLRQENVYYNQQSEQKCYHCGCDGHCPVECRHRGAIY</sequence>
<reference evidence="1" key="1">
    <citation type="submission" date="2017-05" db="UniProtKB">
        <authorList>
            <consortium name="EnsemblMetazoa"/>
        </authorList>
    </citation>
    <scope>IDENTIFICATION</scope>
</reference>
<protein>
    <submittedName>
        <fullName evidence="1">Uncharacterized protein</fullName>
    </submittedName>
</protein>
<accession>A0A1X7T3H2</accession>
<dbReference type="InParanoid" id="A0A1X7T3H2"/>
<evidence type="ECO:0000313" key="1">
    <source>
        <dbReference type="EnsemblMetazoa" id="Aqu2.1.09036_001"/>
    </source>
</evidence>
<organism evidence="1">
    <name type="scientific">Amphimedon queenslandica</name>
    <name type="common">Sponge</name>
    <dbReference type="NCBI Taxonomy" id="400682"/>
    <lineage>
        <taxon>Eukaryota</taxon>
        <taxon>Metazoa</taxon>
        <taxon>Porifera</taxon>
        <taxon>Demospongiae</taxon>
        <taxon>Heteroscleromorpha</taxon>
        <taxon>Haplosclerida</taxon>
        <taxon>Niphatidae</taxon>
        <taxon>Amphimedon</taxon>
    </lineage>
</organism>